<accession>A0ABX2QHN6</accession>
<keyword evidence="11" id="KW-1185">Reference proteome</keyword>
<feature type="modified residue" description="4-aspartylphosphate" evidence="6">
    <location>
        <position position="60"/>
    </location>
</feature>
<evidence type="ECO:0000256" key="5">
    <source>
        <dbReference type="ARBA" id="ARBA00023163"/>
    </source>
</evidence>
<dbReference type="CDD" id="cd17574">
    <property type="entry name" value="REC_OmpR"/>
    <property type="match status" value="1"/>
</dbReference>
<dbReference type="PROSITE" id="PS51755">
    <property type="entry name" value="OMPR_PHOB"/>
    <property type="match status" value="1"/>
</dbReference>
<evidence type="ECO:0000256" key="6">
    <source>
        <dbReference type="PROSITE-ProRule" id="PRU00169"/>
    </source>
</evidence>
<dbReference type="PANTHER" id="PTHR48111:SF4">
    <property type="entry name" value="DNA-BINDING DUAL TRANSCRIPTIONAL REGULATOR OMPR"/>
    <property type="match status" value="1"/>
</dbReference>
<comment type="caution">
    <text evidence="10">The sequence shown here is derived from an EMBL/GenBank/DDBJ whole genome shotgun (WGS) entry which is preliminary data.</text>
</comment>
<evidence type="ECO:0000256" key="2">
    <source>
        <dbReference type="ARBA" id="ARBA00023012"/>
    </source>
</evidence>
<dbReference type="SMART" id="SM00448">
    <property type="entry name" value="REC"/>
    <property type="match status" value="1"/>
</dbReference>
<gene>
    <name evidence="10" type="ORF">HV823_18545</name>
</gene>
<dbReference type="SUPFAM" id="SSF52172">
    <property type="entry name" value="CheY-like"/>
    <property type="match status" value="1"/>
</dbReference>
<evidence type="ECO:0000256" key="1">
    <source>
        <dbReference type="ARBA" id="ARBA00022553"/>
    </source>
</evidence>
<feature type="domain" description="Response regulatory" evidence="8">
    <location>
        <begin position="11"/>
        <end position="125"/>
    </location>
</feature>
<dbReference type="InterPro" id="IPR039420">
    <property type="entry name" value="WalR-like"/>
</dbReference>
<evidence type="ECO:0000256" key="3">
    <source>
        <dbReference type="ARBA" id="ARBA00023015"/>
    </source>
</evidence>
<dbReference type="Gene3D" id="3.40.50.2300">
    <property type="match status" value="1"/>
</dbReference>
<feature type="DNA-binding region" description="OmpR/PhoB-type" evidence="7">
    <location>
        <begin position="139"/>
        <end position="239"/>
    </location>
</feature>
<dbReference type="SUPFAM" id="SSF46894">
    <property type="entry name" value="C-terminal effector domain of the bipartite response regulators"/>
    <property type="match status" value="1"/>
</dbReference>
<protein>
    <submittedName>
        <fullName evidence="10">Response regulator</fullName>
    </submittedName>
</protein>
<evidence type="ECO:0000256" key="7">
    <source>
        <dbReference type="PROSITE-ProRule" id="PRU01091"/>
    </source>
</evidence>
<dbReference type="Gene3D" id="6.10.250.690">
    <property type="match status" value="1"/>
</dbReference>
<dbReference type="Pfam" id="PF00486">
    <property type="entry name" value="Trans_reg_C"/>
    <property type="match status" value="1"/>
</dbReference>
<evidence type="ECO:0000313" key="11">
    <source>
        <dbReference type="Proteomes" id="UP000659172"/>
    </source>
</evidence>
<dbReference type="PANTHER" id="PTHR48111">
    <property type="entry name" value="REGULATOR OF RPOS"/>
    <property type="match status" value="1"/>
</dbReference>
<feature type="domain" description="OmpR/PhoB-type" evidence="9">
    <location>
        <begin position="139"/>
        <end position="239"/>
    </location>
</feature>
<sequence length="239" mass="26131">MSLAVASPLPEIFVVDDEPGLRGMIEDYLSLQGFAVSAAESGVALDRLLAARRPAAIVLDVNMPGEDGLSIVRRLRGRAERMGIVMLTANADETSKVAGLSYGADDYIVKPFELRELLARLRSVLRRLPAPAPPSIRQPVGLAFGAFRLDPDGRRLFDGAGVEIVISSMEFDLLETFARHPRQVLSRDRLCELAHGRPLGEADRSVDIRIARLRRKLAEAAGHAPLLRTVRGEGYVFDP</sequence>
<organism evidence="10 11">
    <name type="scientific">Mycoplana rhizolycopersici</name>
    <dbReference type="NCBI Taxonomy" id="2746702"/>
    <lineage>
        <taxon>Bacteria</taxon>
        <taxon>Pseudomonadati</taxon>
        <taxon>Pseudomonadota</taxon>
        <taxon>Alphaproteobacteria</taxon>
        <taxon>Hyphomicrobiales</taxon>
        <taxon>Rhizobiaceae</taxon>
        <taxon>Mycoplana</taxon>
    </lineage>
</organism>
<dbReference type="Gene3D" id="1.10.10.10">
    <property type="entry name" value="Winged helix-like DNA-binding domain superfamily/Winged helix DNA-binding domain"/>
    <property type="match status" value="1"/>
</dbReference>
<keyword evidence="5" id="KW-0804">Transcription</keyword>
<evidence type="ECO:0000313" key="10">
    <source>
        <dbReference type="EMBL" id="NVP57262.1"/>
    </source>
</evidence>
<proteinExistence type="predicted"/>
<dbReference type="InterPro" id="IPR001867">
    <property type="entry name" value="OmpR/PhoB-type_DNA-bd"/>
</dbReference>
<evidence type="ECO:0000259" key="8">
    <source>
        <dbReference type="PROSITE" id="PS50110"/>
    </source>
</evidence>
<keyword evidence="3" id="KW-0805">Transcription regulation</keyword>
<dbReference type="CDD" id="cd00383">
    <property type="entry name" value="trans_reg_C"/>
    <property type="match status" value="1"/>
</dbReference>
<dbReference type="InterPro" id="IPR011006">
    <property type="entry name" value="CheY-like_superfamily"/>
</dbReference>
<evidence type="ECO:0000256" key="4">
    <source>
        <dbReference type="ARBA" id="ARBA00023125"/>
    </source>
</evidence>
<keyword evidence="1 6" id="KW-0597">Phosphoprotein</keyword>
<reference evidence="10 11" key="1">
    <citation type="submission" date="2020-06" db="EMBL/GenBank/DDBJ databases">
        <title>Rhizobium sp.nov. isolated from the tomato plant.</title>
        <authorList>
            <person name="Thin K.K."/>
            <person name="Zhang X."/>
            <person name="He S."/>
        </authorList>
    </citation>
    <scope>NUCLEOTIDE SEQUENCE [LARGE SCALE GENOMIC DNA]</scope>
    <source>
        <strain evidence="10 11">DBTS2</strain>
    </source>
</reference>
<dbReference type="InterPro" id="IPR001789">
    <property type="entry name" value="Sig_transdc_resp-reg_receiver"/>
</dbReference>
<dbReference type="SMART" id="SM00862">
    <property type="entry name" value="Trans_reg_C"/>
    <property type="match status" value="1"/>
</dbReference>
<keyword evidence="4 7" id="KW-0238">DNA-binding</keyword>
<evidence type="ECO:0000259" key="9">
    <source>
        <dbReference type="PROSITE" id="PS51755"/>
    </source>
</evidence>
<dbReference type="PROSITE" id="PS50110">
    <property type="entry name" value="RESPONSE_REGULATORY"/>
    <property type="match status" value="1"/>
</dbReference>
<dbReference type="RefSeq" id="WP_176951229.1">
    <property type="nucleotide sequence ID" value="NZ_JABXYK010000012.1"/>
</dbReference>
<keyword evidence="2" id="KW-0902">Two-component regulatory system</keyword>
<dbReference type="EMBL" id="JABXYK010000012">
    <property type="protein sequence ID" value="NVP57262.1"/>
    <property type="molecule type" value="Genomic_DNA"/>
</dbReference>
<dbReference type="Proteomes" id="UP000659172">
    <property type="component" value="Unassembled WGS sequence"/>
</dbReference>
<dbReference type="InterPro" id="IPR016032">
    <property type="entry name" value="Sig_transdc_resp-reg_C-effctor"/>
</dbReference>
<dbReference type="Pfam" id="PF00072">
    <property type="entry name" value="Response_reg"/>
    <property type="match status" value="1"/>
</dbReference>
<name>A0ABX2QHN6_9HYPH</name>
<dbReference type="InterPro" id="IPR036388">
    <property type="entry name" value="WH-like_DNA-bd_sf"/>
</dbReference>